<dbReference type="SUPFAM" id="SSF144232">
    <property type="entry name" value="HIT/MYND zinc finger-like"/>
    <property type="match status" value="1"/>
</dbReference>
<dbReference type="InterPro" id="IPR002893">
    <property type="entry name" value="Znf_MYND"/>
</dbReference>
<organism evidence="6 7">
    <name type="scientific">Lentinus tigrinus ALCF2SS1-6</name>
    <dbReference type="NCBI Taxonomy" id="1328759"/>
    <lineage>
        <taxon>Eukaryota</taxon>
        <taxon>Fungi</taxon>
        <taxon>Dikarya</taxon>
        <taxon>Basidiomycota</taxon>
        <taxon>Agaricomycotina</taxon>
        <taxon>Agaricomycetes</taxon>
        <taxon>Polyporales</taxon>
        <taxon>Polyporaceae</taxon>
        <taxon>Lentinus</taxon>
    </lineage>
</organism>
<reference evidence="6" key="1">
    <citation type="journal article" date="2018" name="Genome Biol. Evol.">
        <title>Genomics and development of Lentinus tigrinus, a white-rot wood-decaying mushroom with dimorphic fruiting bodies.</title>
        <authorList>
            <person name="Wu B."/>
            <person name="Xu Z."/>
            <person name="Knudson A."/>
            <person name="Carlson A."/>
            <person name="Chen N."/>
            <person name="Kovaka S."/>
            <person name="LaButti K."/>
            <person name="Lipzen A."/>
            <person name="Pennachio C."/>
            <person name="Riley R."/>
            <person name="Schakwitz W."/>
            <person name="Umezawa K."/>
            <person name="Ohm R.A."/>
            <person name="Grigoriev I.V."/>
            <person name="Nagy L.G."/>
            <person name="Gibbons J."/>
            <person name="Hibbett D."/>
        </authorList>
    </citation>
    <scope>NUCLEOTIDE SEQUENCE [LARGE SCALE GENOMIC DNA]</scope>
    <source>
        <strain evidence="6">ALCF2SS1-6</strain>
    </source>
</reference>
<dbReference type="Proteomes" id="UP000313359">
    <property type="component" value="Unassembled WGS sequence"/>
</dbReference>
<evidence type="ECO:0000256" key="3">
    <source>
        <dbReference type="ARBA" id="ARBA00022833"/>
    </source>
</evidence>
<protein>
    <recommendedName>
        <fullName evidence="5">MYND-type domain-containing protein</fullName>
    </recommendedName>
</protein>
<dbReference type="Pfam" id="PF01753">
    <property type="entry name" value="zf-MYND"/>
    <property type="match status" value="1"/>
</dbReference>
<evidence type="ECO:0000256" key="2">
    <source>
        <dbReference type="ARBA" id="ARBA00022771"/>
    </source>
</evidence>
<dbReference type="Gene3D" id="6.10.140.2220">
    <property type="match status" value="1"/>
</dbReference>
<keyword evidence="1" id="KW-0479">Metal-binding</keyword>
<name>A0A5C2SB53_9APHY</name>
<dbReference type="OrthoDB" id="2945048at2759"/>
<feature type="domain" description="MYND-type" evidence="5">
    <location>
        <begin position="1"/>
        <end position="32"/>
    </location>
</feature>
<accession>A0A5C2SB53</accession>
<proteinExistence type="predicted"/>
<gene>
    <name evidence="6" type="ORF">L227DRAFT_611049</name>
</gene>
<evidence type="ECO:0000259" key="5">
    <source>
        <dbReference type="PROSITE" id="PS50865"/>
    </source>
</evidence>
<keyword evidence="7" id="KW-1185">Reference proteome</keyword>
<sequence length="225" mass="25357">MKLLRCARCNIATYCSKDCQRAHWRRGHKIVCGCDVGDCDRAILLSGDQNAWVHLTQWVEYHHASLINATTALYLRKKDKVPDVTAKYILHLSLRYQDDATLPSQKRFELVDGMLASKDHPVGALTYSEAFMMRPAAVQMGKLEMGELYWGTGAYILVVRFSPEDPSVVTFWKHFGIPKDTARATAACPNTLSQLMENLHAGTKMKFCCGGWTHEISGHKPKVAW</sequence>
<evidence type="ECO:0000313" key="7">
    <source>
        <dbReference type="Proteomes" id="UP000313359"/>
    </source>
</evidence>
<evidence type="ECO:0000313" key="6">
    <source>
        <dbReference type="EMBL" id="RPD60498.1"/>
    </source>
</evidence>
<dbReference type="STRING" id="1328759.A0A5C2SB53"/>
<keyword evidence="2 4" id="KW-0863">Zinc-finger</keyword>
<dbReference type="EMBL" id="ML122265">
    <property type="protein sequence ID" value="RPD60498.1"/>
    <property type="molecule type" value="Genomic_DNA"/>
</dbReference>
<dbReference type="PROSITE" id="PS50865">
    <property type="entry name" value="ZF_MYND_2"/>
    <property type="match status" value="1"/>
</dbReference>
<evidence type="ECO:0000256" key="4">
    <source>
        <dbReference type="PROSITE-ProRule" id="PRU00134"/>
    </source>
</evidence>
<dbReference type="GO" id="GO:0008270">
    <property type="term" value="F:zinc ion binding"/>
    <property type="evidence" value="ECO:0007669"/>
    <property type="project" value="UniProtKB-KW"/>
</dbReference>
<dbReference type="AlphaFoldDB" id="A0A5C2SB53"/>
<evidence type="ECO:0000256" key="1">
    <source>
        <dbReference type="ARBA" id="ARBA00022723"/>
    </source>
</evidence>
<keyword evidence="3" id="KW-0862">Zinc</keyword>